<evidence type="ECO:0000313" key="3">
    <source>
        <dbReference type="Proteomes" id="UP000191448"/>
    </source>
</evidence>
<organism evidence="2 3">
    <name type="scientific">Clostridium thermobutyricum DSM 4928</name>
    <dbReference type="NCBI Taxonomy" id="1121339"/>
    <lineage>
        <taxon>Bacteria</taxon>
        <taxon>Bacillati</taxon>
        <taxon>Bacillota</taxon>
        <taxon>Clostridia</taxon>
        <taxon>Eubacteriales</taxon>
        <taxon>Clostridiaceae</taxon>
        <taxon>Clostridium</taxon>
    </lineage>
</organism>
<dbReference type="PANTHER" id="PTHR40076">
    <property type="entry name" value="MEMBRANE PROTEIN-RELATED"/>
    <property type="match status" value="1"/>
</dbReference>
<keyword evidence="1" id="KW-1133">Transmembrane helix</keyword>
<name>A0A1V4SXI2_9CLOT</name>
<dbReference type="EMBL" id="LTAY01000026">
    <property type="protein sequence ID" value="OPX49176.1"/>
    <property type="molecule type" value="Genomic_DNA"/>
</dbReference>
<accession>A0A1V4SXI2</accession>
<reference evidence="2 3" key="1">
    <citation type="submission" date="2016-02" db="EMBL/GenBank/DDBJ databases">
        <title>Genome sequence of Clostridium thermobutyricum DSM 4928.</title>
        <authorList>
            <person name="Poehlein A."/>
            <person name="Daniel R."/>
        </authorList>
    </citation>
    <scope>NUCLEOTIDE SEQUENCE [LARGE SCALE GENOMIC DNA]</scope>
    <source>
        <strain evidence="2 3">DSM 4928</strain>
    </source>
</reference>
<evidence type="ECO:0000313" key="2">
    <source>
        <dbReference type="EMBL" id="OPX49176.1"/>
    </source>
</evidence>
<keyword evidence="1" id="KW-0812">Transmembrane</keyword>
<feature type="transmembrane region" description="Helical" evidence="1">
    <location>
        <begin position="152"/>
        <end position="182"/>
    </location>
</feature>
<sequence length="219" mass="24211">MGFDRISIKEKSKKIISSDLTKVIIIGIVVSAVGGNVPFVTFPTTVTITLEIVASIFSFGLAKFSLNKIRGEEASVEDVTYGFNYAGKIIIMAIVTTVLTSIGFALFIIPGIILTMMFSMSTFILVDDPTKSIEQCLKESKDLVYGVKGDLFIFYLSFAGWAILSSLLFGIGYFLLTPYIVLSEAQIYLKLKGLGQENDTIFYTENEPYENGDSFYLKK</sequence>
<evidence type="ECO:0008006" key="4">
    <source>
        <dbReference type="Google" id="ProtNLM"/>
    </source>
</evidence>
<gene>
    <name evidence="2" type="ORF">CLTHE_09300</name>
</gene>
<dbReference type="RefSeq" id="WP_080022220.1">
    <property type="nucleotide sequence ID" value="NZ_LTAY01000026.1"/>
</dbReference>
<dbReference type="AlphaFoldDB" id="A0A1V4SXI2"/>
<evidence type="ECO:0000256" key="1">
    <source>
        <dbReference type="SAM" id="Phobius"/>
    </source>
</evidence>
<protein>
    <recommendedName>
        <fullName evidence="4">DUF975 family protein</fullName>
    </recommendedName>
</protein>
<dbReference type="Pfam" id="PF06161">
    <property type="entry name" value="DUF975"/>
    <property type="match status" value="1"/>
</dbReference>
<comment type="caution">
    <text evidence="2">The sequence shown here is derived from an EMBL/GenBank/DDBJ whole genome shotgun (WGS) entry which is preliminary data.</text>
</comment>
<proteinExistence type="predicted"/>
<dbReference type="PANTHER" id="PTHR40076:SF1">
    <property type="entry name" value="MEMBRANE PROTEIN"/>
    <property type="match status" value="1"/>
</dbReference>
<feature type="transmembrane region" description="Helical" evidence="1">
    <location>
        <begin position="85"/>
        <end position="118"/>
    </location>
</feature>
<dbReference type="Proteomes" id="UP000191448">
    <property type="component" value="Unassembled WGS sequence"/>
</dbReference>
<dbReference type="OrthoDB" id="9784844at2"/>
<keyword evidence="1" id="KW-0472">Membrane</keyword>
<feature type="transmembrane region" description="Helical" evidence="1">
    <location>
        <begin position="20"/>
        <end position="40"/>
    </location>
</feature>
<dbReference type="InterPro" id="IPR010380">
    <property type="entry name" value="DUF975"/>
</dbReference>
<feature type="transmembrane region" description="Helical" evidence="1">
    <location>
        <begin position="46"/>
        <end position="64"/>
    </location>
</feature>